<proteinExistence type="predicted"/>
<dbReference type="NCBIfam" id="TIGR01200">
    <property type="entry name" value="GLPGLI"/>
    <property type="match status" value="1"/>
</dbReference>
<dbReference type="EMBL" id="JADOET010000017">
    <property type="protein sequence ID" value="MBF8151213.1"/>
    <property type="molecule type" value="Genomic_DNA"/>
</dbReference>
<dbReference type="Pfam" id="PF09697">
    <property type="entry name" value="Porph_ging"/>
    <property type="match status" value="1"/>
</dbReference>
<dbReference type="InterPro" id="IPR005901">
    <property type="entry name" value="GLPGLI"/>
</dbReference>
<protein>
    <submittedName>
        <fullName evidence="1">GLPGLI family protein</fullName>
    </submittedName>
</protein>
<sequence>MKLIHIIVFTLFIGNCHSQNSIKSGRLVYSVTFNYTETKKETSASKFLEKSVEALREFNFNLDFNNSKSLYYLDKSMISDKESDTYFKAALKIAGDVEVFTDLNIQLSKTRKNFLGDDFIITDSLTYDWKITKETKLIGEYLCYKAELEIETTYLNPKGKKVFAWFTYLIPLSHGPKGYSGLPGIILELKENNLIYSLQKLEFDKSEIKIPKNGIKINRSDYNKYVKQKIKEFKFE</sequence>
<keyword evidence="2" id="KW-1185">Reference proteome</keyword>
<accession>A0ABS0ELA5</accession>
<evidence type="ECO:0000313" key="1">
    <source>
        <dbReference type="EMBL" id="MBF8151213.1"/>
    </source>
</evidence>
<evidence type="ECO:0000313" key="2">
    <source>
        <dbReference type="Proteomes" id="UP000611215"/>
    </source>
</evidence>
<reference evidence="1 2" key="1">
    <citation type="submission" date="2020-11" db="EMBL/GenBank/DDBJ databases">
        <title>Winogradskyella marina sp. nov., isolated from marine sediment.</title>
        <authorList>
            <person name="Bo J."/>
            <person name="Wang S."/>
            <person name="Song X."/>
            <person name="Du Z."/>
        </authorList>
    </citation>
    <scope>NUCLEOTIDE SEQUENCE [LARGE SCALE GENOMIC DNA]</scope>
    <source>
        <strain evidence="1 2">F6397</strain>
    </source>
</reference>
<dbReference type="RefSeq" id="WP_195872472.1">
    <property type="nucleotide sequence ID" value="NZ_JADOET010000017.1"/>
</dbReference>
<dbReference type="Proteomes" id="UP000611215">
    <property type="component" value="Unassembled WGS sequence"/>
</dbReference>
<organism evidence="1 2">
    <name type="scientific">Winogradskyella marina</name>
    <dbReference type="NCBI Taxonomy" id="2785530"/>
    <lineage>
        <taxon>Bacteria</taxon>
        <taxon>Pseudomonadati</taxon>
        <taxon>Bacteroidota</taxon>
        <taxon>Flavobacteriia</taxon>
        <taxon>Flavobacteriales</taxon>
        <taxon>Flavobacteriaceae</taxon>
        <taxon>Winogradskyella</taxon>
    </lineage>
</organism>
<name>A0ABS0ELA5_9FLAO</name>
<comment type="caution">
    <text evidence="1">The sequence shown here is derived from an EMBL/GenBank/DDBJ whole genome shotgun (WGS) entry which is preliminary data.</text>
</comment>
<gene>
    <name evidence="1" type="ORF">ITJ86_14990</name>
</gene>